<name>K1RJQ5_MAGGI</name>
<dbReference type="EMBL" id="JH819078">
    <property type="protein sequence ID" value="EKC41850.1"/>
    <property type="molecule type" value="Genomic_DNA"/>
</dbReference>
<dbReference type="SUPFAM" id="SSF51735">
    <property type="entry name" value="NAD(P)-binding Rossmann-fold domains"/>
    <property type="match status" value="1"/>
</dbReference>
<dbReference type="InterPro" id="IPR036291">
    <property type="entry name" value="NAD(P)-bd_dom_sf"/>
</dbReference>
<organism evidence="1">
    <name type="scientific">Magallana gigas</name>
    <name type="common">Pacific oyster</name>
    <name type="synonym">Crassostrea gigas</name>
    <dbReference type="NCBI Taxonomy" id="29159"/>
    <lineage>
        <taxon>Eukaryota</taxon>
        <taxon>Metazoa</taxon>
        <taxon>Spiralia</taxon>
        <taxon>Lophotrochozoa</taxon>
        <taxon>Mollusca</taxon>
        <taxon>Bivalvia</taxon>
        <taxon>Autobranchia</taxon>
        <taxon>Pteriomorphia</taxon>
        <taxon>Ostreida</taxon>
        <taxon>Ostreoidea</taxon>
        <taxon>Ostreidae</taxon>
        <taxon>Magallana</taxon>
    </lineage>
</organism>
<proteinExistence type="predicted"/>
<sequence length="72" mass="7416">MGLISQPGKAVYSAAESGIIGLSKGVALEGDPFGVTCNAIVLDTPTPLTMLHRGSCGGKLTLIQNTEETQKK</sequence>
<accession>K1RJQ5</accession>
<dbReference type="Gene3D" id="3.40.50.720">
    <property type="entry name" value="NAD(P)-binding Rossmann-like Domain"/>
    <property type="match status" value="1"/>
</dbReference>
<dbReference type="HOGENOM" id="CLU_2724698_0_0_1"/>
<dbReference type="AlphaFoldDB" id="K1RJQ5"/>
<protein>
    <submittedName>
        <fullName evidence="1">Uncharacterized protein</fullName>
    </submittedName>
</protein>
<dbReference type="InParanoid" id="K1RJQ5"/>
<reference evidence="1" key="1">
    <citation type="journal article" date="2012" name="Nature">
        <title>The oyster genome reveals stress adaptation and complexity of shell formation.</title>
        <authorList>
            <person name="Zhang G."/>
            <person name="Fang X."/>
            <person name="Guo X."/>
            <person name="Li L."/>
            <person name="Luo R."/>
            <person name="Xu F."/>
            <person name="Yang P."/>
            <person name="Zhang L."/>
            <person name="Wang X."/>
            <person name="Qi H."/>
            <person name="Xiong Z."/>
            <person name="Que H."/>
            <person name="Xie Y."/>
            <person name="Holland P.W."/>
            <person name="Paps J."/>
            <person name="Zhu Y."/>
            <person name="Wu F."/>
            <person name="Chen Y."/>
            <person name="Wang J."/>
            <person name="Peng C."/>
            <person name="Meng J."/>
            <person name="Yang L."/>
            <person name="Liu J."/>
            <person name="Wen B."/>
            <person name="Zhang N."/>
            <person name="Huang Z."/>
            <person name="Zhu Q."/>
            <person name="Feng Y."/>
            <person name="Mount A."/>
            <person name="Hedgecock D."/>
            <person name="Xu Z."/>
            <person name="Liu Y."/>
            <person name="Domazet-Loso T."/>
            <person name="Du Y."/>
            <person name="Sun X."/>
            <person name="Zhang S."/>
            <person name="Liu B."/>
            <person name="Cheng P."/>
            <person name="Jiang X."/>
            <person name="Li J."/>
            <person name="Fan D."/>
            <person name="Wang W."/>
            <person name="Fu W."/>
            <person name="Wang T."/>
            <person name="Wang B."/>
            <person name="Zhang J."/>
            <person name="Peng Z."/>
            <person name="Li Y."/>
            <person name="Li N."/>
            <person name="Wang J."/>
            <person name="Chen M."/>
            <person name="He Y."/>
            <person name="Tan F."/>
            <person name="Song X."/>
            <person name="Zheng Q."/>
            <person name="Huang R."/>
            <person name="Yang H."/>
            <person name="Du X."/>
            <person name="Chen L."/>
            <person name="Yang M."/>
            <person name="Gaffney P.M."/>
            <person name="Wang S."/>
            <person name="Luo L."/>
            <person name="She Z."/>
            <person name="Ming Y."/>
            <person name="Huang W."/>
            <person name="Zhang S."/>
            <person name="Huang B."/>
            <person name="Zhang Y."/>
            <person name="Qu T."/>
            <person name="Ni P."/>
            <person name="Miao G."/>
            <person name="Wang J."/>
            <person name="Wang Q."/>
            <person name="Steinberg C.E."/>
            <person name="Wang H."/>
            <person name="Li N."/>
            <person name="Qian L."/>
            <person name="Zhang G."/>
            <person name="Li Y."/>
            <person name="Yang H."/>
            <person name="Liu X."/>
            <person name="Wang J."/>
            <person name="Yin Y."/>
            <person name="Wang J."/>
        </authorList>
    </citation>
    <scope>NUCLEOTIDE SEQUENCE [LARGE SCALE GENOMIC DNA]</scope>
    <source>
        <strain evidence="1">05x7-T-G4-1.051#20</strain>
    </source>
</reference>
<gene>
    <name evidence="1" type="ORF">CGI_10021191</name>
</gene>
<evidence type="ECO:0000313" key="1">
    <source>
        <dbReference type="EMBL" id="EKC41850.1"/>
    </source>
</evidence>